<dbReference type="Proteomes" id="UP000244906">
    <property type="component" value="Unassembled WGS sequence"/>
</dbReference>
<gene>
    <name evidence="2" type="ORF">DC094_01685</name>
</gene>
<dbReference type="InterPro" id="IPR020103">
    <property type="entry name" value="PsdUridine_synth_cat_dom_sf"/>
</dbReference>
<evidence type="ECO:0000313" key="2">
    <source>
        <dbReference type="EMBL" id="PVZ71764.1"/>
    </source>
</evidence>
<dbReference type="InterPro" id="IPR006145">
    <property type="entry name" value="PsdUridine_synth_RsuA/RluA"/>
</dbReference>
<dbReference type="GO" id="GO:0009982">
    <property type="term" value="F:pseudouridine synthase activity"/>
    <property type="evidence" value="ECO:0007669"/>
    <property type="project" value="InterPro"/>
</dbReference>
<dbReference type="PANTHER" id="PTHR21600">
    <property type="entry name" value="MITOCHONDRIAL RNA PSEUDOURIDINE SYNTHASE"/>
    <property type="match status" value="1"/>
</dbReference>
<proteinExistence type="predicted"/>
<protein>
    <submittedName>
        <fullName evidence="2">Pseudouridine synthase</fullName>
    </submittedName>
</protein>
<dbReference type="OrthoDB" id="9807829at2"/>
<evidence type="ECO:0000259" key="1">
    <source>
        <dbReference type="Pfam" id="PF00849"/>
    </source>
</evidence>
<dbReference type="Pfam" id="PF00849">
    <property type="entry name" value="PseudoU_synth_2"/>
    <property type="match status" value="1"/>
</dbReference>
<dbReference type="GO" id="GO:0003723">
    <property type="term" value="F:RNA binding"/>
    <property type="evidence" value="ECO:0007669"/>
    <property type="project" value="InterPro"/>
</dbReference>
<dbReference type="InterPro" id="IPR050188">
    <property type="entry name" value="RluA_PseudoU_synthase"/>
</dbReference>
<dbReference type="GO" id="GO:0140098">
    <property type="term" value="F:catalytic activity, acting on RNA"/>
    <property type="evidence" value="ECO:0007669"/>
    <property type="project" value="UniProtKB-ARBA"/>
</dbReference>
<dbReference type="AlphaFoldDB" id="A0A2V1GXD9"/>
<sequence>MKSSVRAAQASSVVLPETVTDQPTVFGFLTSHFPQIGADVWRQRILDGKVHWHDGQLISLDSQFVPRQRVYYYREVAKESLIPFEEKLLFQNDHILLVYKPHFLAVNPSGNFVNECLVNRLRLKLDNPNIVASHRLDRATAGIMLLCKQPENRHLYHELFKQRKISKTYQAIATLSSPLQQLEQGQLAVPQNWSVRNHIAKATPSFMRHVIDGEANSHSEISLIEVNNNLGLFELEPVTGKTHQLRLHMMSLGMPIHNDRLYPQLLDKAADDFENPLKLLAKRLRFTDPITQQKIDVSCEGLNF</sequence>
<dbReference type="SUPFAM" id="SSF55120">
    <property type="entry name" value="Pseudouridine synthase"/>
    <property type="match status" value="1"/>
</dbReference>
<organism evidence="2 3">
    <name type="scientific">Pelagibaculum spongiae</name>
    <dbReference type="NCBI Taxonomy" id="2080658"/>
    <lineage>
        <taxon>Bacteria</taxon>
        <taxon>Pseudomonadati</taxon>
        <taxon>Pseudomonadota</taxon>
        <taxon>Gammaproteobacteria</taxon>
        <taxon>Oceanospirillales</taxon>
        <taxon>Pelagibaculum</taxon>
    </lineage>
</organism>
<comment type="caution">
    <text evidence="2">The sequence shown here is derived from an EMBL/GenBank/DDBJ whole genome shotgun (WGS) entry which is preliminary data.</text>
</comment>
<reference evidence="2 3" key="1">
    <citation type="submission" date="2018-04" db="EMBL/GenBank/DDBJ databases">
        <title>Thalassorhabdus spongiae gen. nov., sp. nov., isolated from a marine sponge in South-West Iceland.</title>
        <authorList>
            <person name="Knobloch S."/>
            <person name="Daussin A."/>
            <person name="Johannsson R."/>
            <person name="Marteinsson V.T."/>
        </authorList>
    </citation>
    <scope>NUCLEOTIDE SEQUENCE [LARGE SCALE GENOMIC DNA]</scope>
    <source>
        <strain evidence="2 3">Hp12</strain>
    </source>
</reference>
<evidence type="ECO:0000313" key="3">
    <source>
        <dbReference type="Proteomes" id="UP000244906"/>
    </source>
</evidence>
<name>A0A2V1GXD9_9GAMM</name>
<accession>A0A2V1GXD9</accession>
<dbReference type="GO" id="GO:0000455">
    <property type="term" value="P:enzyme-directed rRNA pseudouridine synthesis"/>
    <property type="evidence" value="ECO:0007669"/>
    <property type="project" value="TreeGrafter"/>
</dbReference>
<dbReference type="Gene3D" id="3.30.2350.10">
    <property type="entry name" value="Pseudouridine synthase"/>
    <property type="match status" value="1"/>
</dbReference>
<feature type="domain" description="Pseudouridine synthase RsuA/RluA-like" evidence="1">
    <location>
        <begin position="94"/>
        <end position="249"/>
    </location>
</feature>
<dbReference type="RefSeq" id="WP_116685352.1">
    <property type="nucleotide sequence ID" value="NZ_CAWNYD010000001.1"/>
</dbReference>
<keyword evidence="3" id="KW-1185">Reference proteome</keyword>
<dbReference type="PANTHER" id="PTHR21600:SF84">
    <property type="entry name" value="PSEUDOURIDINE SYNTHASE RSUA_RLUA-LIKE DOMAIN-CONTAINING PROTEIN"/>
    <property type="match status" value="1"/>
</dbReference>
<dbReference type="EMBL" id="QDDL01000001">
    <property type="protein sequence ID" value="PVZ71764.1"/>
    <property type="molecule type" value="Genomic_DNA"/>
</dbReference>